<accession>A0A2D0NG95</accession>
<dbReference type="Proteomes" id="UP000223913">
    <property type="component" value="Unassembled WGS sequence"/>
</dbReference>
<gene>
    <name evidence="1" type="ORF">CRP01_10925</name>
</gene>
<protein>
    <submittedName>
        <fullName evidence="1">Uncharacterized protein</fullName>
    </submittedName>
</protein>
<evidence type="ECO:0000313" key="2">
    <source>
        <dbReference type="Proteomes" id="UP000223913"/>
    </source>
</evidence>
<evidence type="ECO:0000313" key="1">
    <source>
        <dbReference type="EMBL" id="PHN06793.1"/>
    </source>
</evidence>
<keyword evidence="2" id="KW-1185">Reference proteome</keyword>
<proteinExistence type="predicted"/>
<dbReference type="AlphaFoldDB" id="A0A2D0NG95"/>
<dbReference type="EMBL" id="PDUD01000017">
    <property type="protein sequence ID" value="PHN06793.1"/>
    <property type="molecule type" value="Genomic_DNA"/>
</dbReference>
<dbReference type="OrthoDB" id="1453426at2"/>
<name>A0A2D0NG95_FLAN2</name>
<sequence length="703" mass="80592">MNKYLFLLLLLSGTVNLPGQEISDRLHTDDYDPDCGLSYRIEGEQLRLQWSKGDGEDMYLRIRLDERRALIQSLGLVQQETEKELFNELHPVYTFWHGERNLKGKDDWTIFFDRPDRKPFTIEKSILRPDSLILSSTGKRCTLSVTGLQSASFRGAINFIFYPGSALVRLEAAVQTDVPDMAYLYSFGLMNYSNSLQSVHWESPLEGWQSMERSAARGEVRETAFRTVLGASEAGALALFPPPHQFLYPLDFVENYGYNWSGTDYLDLFEGFGIGLRQPPYGDSRWVPWINAPPGSVQRMGCFLLADDAPAEEVLERVKEYTHHDRFPDLPGYRKLTSHYHVEHALNYLEEQEKQGTDGIPAGLEDPDFVQVFKDMGVDMVHLAEFHVGRTPRLPTDERLKQLRIMHQECERLSSDDFLLIPGEEPNVHLGGHWISLFPKPVDWVLNRPEDQLFQRETETGTVYHVGSKEDVLRLFEQEDGLMWTAHPRIKGSKTFPDDYREEAFYRSPHFFGGAWKAMPADLSKPFLGERVLDLQDDMANWGERKHIIGEVDIFKIFKGYELYGAMNVNYLKMDRIPRFTDGWHPVLDALRSGNYFTTTGEVIIESFTVDGVPPGGELTPDSSEAVIEMDLNWTFPLNYIRIITGDGTTTSSRIINLDETGTFDRDHFSLQADIRGQSWLRLEVWDVAANGAFTQMVYLTKE</sequence>
<reference evidence="1 2" key="1">
    <citation type="submission" date="2017-10" db="EMBL/GenBank/DDBJ databases">
        <title>The draft genome sequence of Lewinella nigricans NBRC 102662.</title>
        <authorList>
            <person name="Wang K."/>
        </authorList>
    </citation>
    <scope>NUCLEOTIDE SEQUENCE [LARGE SCALE GENOMIC DNA]</scope>
    <source>
        <strain evidence="1 2">NBRC 102662</strain>
    </source>
</reference>
<organism evidence="1 2">
    <name type="scientific">Flavilitoribacter nigricans (strain ATCC 23147 / DSM 23189 / NBRC 102662 / NCIMB 1420 / SS-2)</name>
    <name type="common">Lewinella nigricans</name>
    <dbReference type="NCBI Taxonomy" id="1122177"/>
    <lineage>
        <taxon>Bacteria</taxon>
        <taxon>Pseudomonadati</taxon>
        <taxon>Bacteroidota</taxon>
        <taxon>Saprospiria</taxon>
        <taxon>Saprospirales</taxon>
        <taxon>Lewinellaceae</taxon>
        <taxon>Flavilitoribacter</taxon>
    </lineage>
</organism>
<comment type="caution">
    <text evidence="1">The sequence shown here is derived from an EMBL/GenBank/DDBJ whole genome shotgun (WGS) entry which is preliminary data.</text>
</comment>
<dbReference type="RefSeq" id="WP_099150049.1">
    <property type="nucleotide sequence ID" value="NZ_PDUD01000017.1"/>
</dbReference>